<reference evidence="9 10" key="1">
    <citation type="submission" date="2020-10" db="EMBL/GenBank/DDBJ databases">
        <title>Campylobacter and Helicobacter PacBio genomes.</title>
        <authorList>
            <person name="Lane C."/>
        </authorList>
    </citation>
    <scope>NUCLEOTIDE SEQUENCE [LARGE SCALE GENOMIC DNA]</scope>
    <source>
        <strain evidence="9 10">2016D-0077</strain>
    </source>
</reference>
<evidence type="ECO:0000256" key="7">
    <source>
        <dbReference type="ARBA" id="ARBA00023157"/>
    </source>
</evidence>
<dbReference type="InterPro" id="IPR011990">
    <property type="entry name" value="TPR-like_helical_dom_sf"/>
</dbReference>
<name>A0A7M1LE17_9BACT</name>
<comment type="catalytic activity">
    <reaction evidence="1">
        <text>a beta-lactam + H2O = a substituted beta-amino acid</text>
        <dbReference type="Rhea" id="RHEA:20401"/>
        <dbReference type="ChEBI" id="CHEBI:15377"/>
        <dbReference type="ChEBI" id="CHEBI:35627"/>
        <dbReference type="ChEBI" id="CHEBI:140347"/>
        <dbReference type="EC" id="3.5.2.6"/>
    </reaction>
</comment>
<evidence type="ECO:0000256" key="3">
    <source>
        <dbReference type="ARBA" id="ARBA00012865"/>
    </source>
</evidence>
<dbReference type="PANTHER" id="PTHR13891:SF1">
    <property type="entry name" value="CYTOCHROME C OXIDASE ASSEMBLY FACTOR 7"/>
    <property type="match status" value="1"/>
</dbReference>
<keyword evidence="4" id="KW-0677">Repeat</keyword>
<evidence type="ECO:0000313" key="10">
    <source>
        <dbReference type="Proteomes" id="UP000594749"/>
    </source>
</evidence>
<dbReference type="Gene3D" id="1.25.40.10">
    <property type="entry name" value="Tetratricopeptide repeat domain"/>
    <property type="match status" value="1"/>
</dbReference>
<dbReference type="SMART" id="SM00671">
    <property type="entry name" value="SEL1"/>
    <property type="match status" value="3"/>
</dbReference>
<dbReference type="OrthoDB" id="9772133at2"/>
<dbReference type="Proteomes" id="UP000594749">
    <property type="component" value="Chromosome"/>
</dbReference>
<keyword evidence="7" id="KW-1015">Disulfide bond</keyword>
<keyword evidence="6" id="KW-0802">TPR repeat</keyword>
<keyword evidence="10" id="KW-1185">Reference proteome</keyword>
<protein>
    <recommendedName>
        <fullName evidence="3">beta-lactamase</fullName>
        <ecNumber evidence="3">3.5.2.6</ecNumber>
    </recommendedName>
</protein>
<dbReference type="InterPro" id="IPR006597">
    <property type="entry name" value="Sel1-like"/>
</dbReference>
<evidence type="ECO:0000256" key="8">
    <source>
        <dbReference type="ARBA" id="ARBA00023251"/>
    </source>
</evidence>
<gene>
    <name evidence="9" type="ORF">IMC76_06270</name>
</gene>
<dbReference type="EC" id="3.5.2.6" evidence="3"/>
<dbReference type="GO" id="GO:0008800">
    <property type="term" value="F:beta-lactamase activity"/>
    <property type="evidence" value="ECO:0007669"/>
    <property type="project" value="UniProtKB-EC"/>
</dbReference>
<dbReference type="InterPro" id="IPR040239">
    <property type="entry name" value="HcpB-like"/>
</dbReference>
<dbReference type="AlphaFoldDB" id="A0A7M1LE17"/>
<evidence type="ECO:0000256" key="6">
    <source>
        <dbReference type="ARBA" id="ARBA00022803"/>
    </source>
</evidence>
<dbReference type="RefSeq" id="WP_025803816.1">
    <property type="nucleotide sequence ID" value="NZ_CP053842.1"/>
</dbReference>
<comment type="similarity">
    <text evidence="2">Belongs to the hcp beta-lactamase family.</text>
</comment>
<evidence type="ECO:0000256" key="4">
    <source>
        <dbReference type="ARBA" id="ARBA00022737"/>
    </source>
</evidence>
<dbReference type="GO" id="GO:0046677">
    <property type="term" value="P:response to antibiotic"/>
    <property type="evidence" value="ECO:0007669"/>
    <property type="project" value="UniProtKB-KW"/>
</dbReference>
<dbReference type="SUPFAM" id="SSF81901">
    <property type="entry name" value="HCP-like"/>
    <property type="match status" value="2"/>
</dbReference>
<evidence type="ECO:0000256" key="1">
    <source>
        <dbReference type="ARBA" id="ARBA00001526"/>
    </source>
</evidence>
<dbReference type="PANTHER" id="PTHR13891">
    <property type="entry name" value="CYTOCHROME C OXIDASE ASSEMBLY FACTOR 7"/>
    <property type="match status" value="1"/>
</dbReference>
<keyword evidence="8" id="KW-0046">Antibiotic resistance</keyword>
<sequence>MKQIFKIILWLFLMLSFGLANEVKYDNTALQDQNLTQYSIKSFLLPYIDCDLKDFEIYINRCVKEKDGEACFASGGCIYTGGVRDLKHKYGNATFDMFSDSCNYSNSKGCLMSAVMLDESDMADEAFSFYQKACKLEPKFCTELGYIYFSKGDYVAALKFHQISCENVNFYACVALGNLQELIFKDEFEASKSYKKTCDNNIKEGCNNLGFYYYRKICKDDKCIKSRDDYDMAVKYLDKGCKLNNIKSCTRLENCLKNYNPTKKL</sequence>
<evidence type="ECO:0000313" key="9">
    <source>
        <dbReference type="EMBL" id="QOQ86819.1"/>
    </source>
</evidence>
<organism evidence="9 10">
    <name type="scientific">Campylobacter corcagiensis</name>
    <dbReference type="NCBI Taxonomy" id="1448857"/>
    <lineage>
        <taxon>Bacteria</taxon>
        <taxon>Pseudomonadati</taxon>
        <taxon>Campylobacterota</taxon>
        <taxon>Epsilonproteobacteria</taxon>
        <taxon>Campylobacterales</taxon>
        <taxon>Campylobacteraceae</taxon>
        <taxon>Campylobacter</taxon>
    </lineage>
</organism>
<keyword evidence="5" id="KW-0378">Hydrolase</keyword>
<dbReference type="EMBL" id="CP063078">
    <property type="protein sequence ID" value="QOQ86819.1"/>
    <property type="molecule type" value="Genomic_DNA"/>
</dbReference>
<accession>A0A7M1LE17</accession>
<evidence type="ECO:0000256" key="2">
    <source>
        <dbReference type="ARBA" id="ARBA00008486"/>
    </source>
</evidence>
<proteinExistence type="inferred from homology"/>
<evidence type="ECO:0000256" key="5">
    <source>
        <dbReference type="ARBA" id="ARBA00022801"/>
    </source>
</evidence>